<evidence type="ECO:0000256" key="1">
    <source>
        <dbReference type="SAM" id="MobiDB-lite"/>
    </source>
</evidence>
<comment type="caution">
    <text evidence="4">The sequence shown here is derived from an EMBL/GenBank/DDBJ whole genome shotgun (WGS) entry which is preliminary data.</text>
</comment>
<gene>
    <name evidence="4" type="ORF">ACFOUR_09600</name>
</gene>
<dbReference type="GeneID" id="73903672"/>
<feature type="region of interest" description="Disordered" evidence="1">
    <location>
        <begin position="192"/>
        <end position="220"/>
    </location>
</feature>
<protein>
    <submittedName>
        <fullName evidence="4">CARDB domain-containing protein</fullName>
    </submittedName>
</protein>
<proteinExistence type="predicted"/>
<feature type="compositionally biased region" description="Polar residues" evidence="1">
    <location>
        <begin position="192"/>
        <end position="201"/>
    </location>
</feature>
<reference evidence="4 5" key="1">
    <citation type="journal article" date="2019" name="Int. J. Syst. Evol. Microbiol.">
        <title>The Global Catalogue of Microorganisms (GCM) 10K type strain sequencing project: providing services to taxonomists for standard genome sequencing and annotation.</title>
        <authorList>
            <consortium name="The Broad Institute Genomics Platform"/>
            <consortium name="The Broad Institute Genome Sequencing Center for Infectious Disease"/>
            <person name="Wu L."/>
            <person name="Ma J."/>
        </authorList>
    </citation>
    <scope>NUCLEOTIDE SEQUENCE [LARGE SCALE GENOMIC DNA]</scope>
    <source>
        <strain evidence="4 5">IBRC-M 10256</strain>
    </source>
</reference>
<evidence type="ECO:0000313" key="4">
    <source>
        <dbReference type="EMBL" id="MFC3958620.1"/>
    </source>
</evidence>
<evidence type="ECO:0000256" key="2">
    <source>
        <dbReference type="SAM" id="Phobius"/>
    </source>
</evidence>
<feature type="domain" description="CARDB" evidence="3">
    <location>
        <begin position="228"/>
        <end position="311"/>
    </location>
</feature>
<dbReference type="Gene3D" id="2.60.40.10">
    <property type="entry name" value="Immunoglobulins"/>
    <property type="match status" value="2"/>
</dbReference>
<sequence>MTARLACASLVLVAVIALAALGTGAVAAEPDPACAGSGGGAMFVADSGFTVAYNDTQPMPEDGPFLGPETIRFRNVTFSSNASTVLGVENGTGPTTCLFDIDATNGSVLIAPDDEANVSVDGTVPALSLSAVTYGSGSGDIAYDAAASWNLTLLETGLESGADVDAVAENGSTLASGTVTENGTLPLALPGGTNTVDLQENSGGGGGFLPPPPPDDDGSPPFDVTALTLDHGDVGVGEQVAVTIEVENVGESDGTFTGTLTADGERVDSGSIAVESNGAGTLTLTTTFDEPGTYELAVDGEPAGSVTVTDESALSIPDASIEPSDVDPGETVRITVTVAAGETGVDRTLVLSVDGDEVDSASVSLSPDESRTVTFEHRFDSTGSKTVSVDGVDVGSVTVAHSDEGAGGPPLVIVASVLGVLLAVGIGSLYWYDPERFAGVLNR</sequence>
<evidence type="ECO:0000259" key="3">
    <source>
        <dbReference type="Pfam" id="PF07705"/>
    </source>
</evidence>
<dbReference type="Proteomes" id="UP001595846">
    <property type="component" value="Unassembled WGS sequence"/>
</dbReference>
<keyword evidence="5" id="KW-1185">Reference proteome</keyword>
<evidence type="ECO:0000313" key="5">
    <source>
        <dbReference type="Proteomes" id="UP001595846"/>
    </source>
</evidence>
<dbReference type="AlphaFoldDB" id="A0ABD5NP33"/>
<keyword evidence="2" id="KW-1133">Transmembrane helix</keyword>
<keyword evidence="2" id="KW-0472">Membrane</keyword>
<keyword evidence="2" id="KW-0812">Transmembrane</keyword>
<dbReference type="InterPro" id="IPR013783">
    <property type="entry name" value="Ig-like_fold"/>
</dbReference>
<dbReference type="EMBL" id="JBHSAQ010000006">
    <property type="protein sequence ID" value="MFC3958620.1"/>
    <property type="molecule type" value="Genomic_DNA"/>
</dbReference>
<dbReference type="Pfam" id="PF07705">
    <property type="entry name" value="CARDB"/>
    <property type="match status" value="1"/>
</dbReference>
<dbReference type="InterPro" id="IPR011635">
    <property type="entry name" value="CARDB"/>
</dbReference>
<name>A0ABD5NP33_9EURY</name>
<dbReference type="RefSeq" id="WP_256530960.1">
    <property type="nucleotide sequence ID" value="NZ_CP101824.1"/>
</dbReference>
<feature type="transmembrane region" description="Helical" evidence="2">
    <location>
        <begin position="411"/>
        <end position="432"/>
    </location>
</feature>
<organism evidence="4 5">
    <name type="scientific">Halovivax cerinus</name>
    <dbReference type="NCBI Taxonomy" id="1487865"/>
    <lineage>
        <taxon>Archaea</taxon>
        <taxon>Methanobacteriati</taxon>
        <taxon>Methanobacteriota</taxon>
        <taxon>Stenosarchaea group</taxon>
        <taxon>Halobacteria</taxon>
        <taxon>Halobacteriales</taxon>
        <taxon>Natrialbaceae</taxon>
        <taxon>Halovivax</taxon>
    </lineage>
</organism>
<accession>A0ABD5NP33</accession>